<dbReference type="AlphaFoldDB" id="A0A426YR53"/>
<evidence type="ECO:0000313" key="1">
    <source>
        <dbReference type="EMBL" id="RRT54196.1"/>
    </source>
</evidence>
<dbReference type="EMBL" id="AMZH03010728">
    <property type="protein sequence ID" value="RRT54196.1"/>
    <property type="molecule type" value="Genomic_DNA"/>
</dbReference>
<gene>
    <name evidence="1" type="ORF">B296_00034943</name>
</gene>
<name>A0A426YR53_ENSVE</name>
<organism evidence="1 2">
    <name type="scientific">Ensete ventricosum</name>
    <name type="common">Abyssinian banana</name>
    <name type="synonym">Musa ensete</name>
    <dbReference type="NCBI Taxonomy" id="4639"/>
    <lineage>
        <taxon>Eukaryota</taxon>
        <taxon>Viridiplantae</taxon>
        <taxon>Streptophyta</taxon>
        <taxon>Embryophyta</taxon>
        <taxon>Tracheophyta</taxon>
        <taxon>Spermatophyta</taxon>
        <taxon>Magnoliopsida</taxon>
        <taxon>Liliopsida</taxon>
        <taxon>Zingiberales</taxon>
        <taxon>Musaceae</taxon>
        <taxon>Ensete</taxon>
    </lineage>
</organism>
<reference evidence="1 2" key="1">
    <citation type="journal article" date="2014" name="Agronomy (Basel)">
        <title>A Draft Genome Sequence for Ensete ventricosum, the Drought-Tolerant Tree Against Hunger.</title>
        <authorList>
            <person name="Harrison J."/>
            <person name="Moore K.A."/>
            <person name="Paszkiewicz K."/>
            <person name="Jones T."/>
            <person name="Grant M."/>
            <person name="Ambacheew D."/>
            <person name="Muzemil S."/>
            <person name="Studholme D.J."/>
        </authorList>
    </citation>
    <scope>NUCLEOTIDE SEQUENCE [LARGE SCALE GENOMIC DNA]</scope>
</reference>
<accession>A0A426YR53</accession>
<protein>
    <submittedName>
        <fullName evidence="1">Uncharacterized protein</fullName>
    </submittedName>
</protein>
<evidence type="ECO:0000313" key="2">
    <source>
        <dbReference type="Proteomes" id="UP000287651"/>
    </source>
</evidence>
<dbReference type="Proteomes" id="UP000287651">
    <property type="component" value="Unassembled WGS sequence"/>
</dbReference>
<sequence length="59" mass="7208">MFWFSYFVLDFQVLGNVEHNCFFKFWLSDMLEIQILPKFYVLACCKFDFRKIGDLINIL</sequence>
<comment type="caution">
    <text evidence="1">The sequence shown here is derived from an EMBL/GenBank/DDBJ whole genome shotgun (WGS) entry which is preliminary data.</text>
</comment>
<proteinExistence type="predicted"/>